<proteinExistence type="predicted"/>
<feature type="compositionally biased region" description="Basic and acidic residues" evidence="1">
    <location>
        <begin position="1"/>
        <end position="19"/>
    </location>
</feature>
<evidence type="ECO:0000313" key="3">
    <source>
        <dbReference type="Proteomes" id="UP000734218"/>
    </source>
</evidence>
<gene>
    <name evidence="2" type="ORF">GGR88_002162</name>
</gene>
<feature type="compositionally biased region" description="Basic and acidic residues" evidence="1">
    <location>
        <begin position="43"/>
        <end position="57"/>
    </location>
</feature>
<keyword evidence="3" id="KW-1185">Reference proteome</keyword>
<name>A0ABX0XMP1_9SPHN</name>
<feature type="region of interest" description="Disordered" evidence="1">
    <location>
        <begin position="1"/>
        <end position="20"/>
    </location>
</feature>
<dbReference type="Proteomes" id="UP000734218">
    <property type="component" value="Unassembled WGS sequence"/>
</dbReference>
<evidence type="ECO:0000313" key="2">
    <source>
        <dbReference type="EMBL" id="NJC34648.1"/>
    </source>
</evidence>
<evidence type="ECO:0000256" key="1">
    <source>
        <dbReference type="SAM" id="MobiDB-lite"/>
    </source>
</evidence>
<reference evidence="2 3" key="1">
    <citation type="submission" date="2020-03" db="EMBL/GenBank/DDBJ databases">
        <title>Genomic Encyclopedia of Type Strains, Phase IV (KMG-IV): sequencing the most valuable type-strain genomes for metagenomic binning, comparative biology and taxonomic classification.</title>
        <authorList>
            <person name="Goeker M."/>
        </authorList>
    </citation>
    <scope>NUCLEOTIDE SEQUENCE [LARGE SCALE GENOMIC DNA]</scope>
    <source>
        <strain evidence="2 3">DSM 27651</strain>
    </source>
</reference>
<sequence length="80" mass="8798">MVDEASLYRERADAERRNADAATLDNVRIRAERAEAAWAAMADRSDRTRIQRQEREAQAVAARTARDADAAANPDSDPAG</sequence>
<comment type="caution">
    <text evidence="2">The sequence shown here is derived from an EMBL/GenBank/DDBJ whole genome shotgun (WGS) entry which is preliminary data.</text>
</comment>
<dbReference type="RefSeq" id="WP_167954816.1">
    <property type="nucleotide sequence ID" value="NZ_JAATJE010000002.1"/>
</dbReference>
<feature type="region of interest" description="Disordered" evidence="1">
    <location>
        <begin position="40"/>
        <end position="80"/>
    </location>
</feature>
<accession>A0ABX0XMP1</accession>
<dbReference type="EMBL" id="JAATJE010000002">
    <property type="protein sequence ID" value="NJC34648.1"/>
    <property type="molecule type" value="Genomic_DNA"/>
</dbReference>
<organism evidence="2 3">
    <name type="scientific">Sphingomonas jejuensis</name>
    <dbReference type="NCBI Taxonomy" id="904715"/>
    <lineage>
        <taxon>Bacteria</taxon>
        <taxon>Pseudomonadati</taxon>
        <taxon>Pseudomonadota</taxon>
        <taxon>Alphaproteobacteria</taxon>
        <taxon>Sphingomonadales</taxon>
        <taxon>Sphingomonadaceae</taxon>
        <taxon>Sphingomonas</taxon>
    </lineage>
</organism>
<protein>
    <submittedName>
        <fullName evidence="2">Uncharacterized protein</fullName>
    </submittedName>
</protein>